<accession>A0A1J1ITF5</accession>
<keyword evidence="5 8" id="KW-1133">Transmembrane helix</keyword>
<name>A0A1J1ITF5_9DIPT</name>
<dbReference type="PANTHER" id="PTHR13116:SF5">
    <property type="entry name" value="ER MEMBRANE PROTEIN COMPLEX SUBUNIT 3"/>
    <property type="match status" value="1"/>
</dbReference>
<comment type="subcellular location">
    <subcellularLocation>
        <location evidence="1">Membrane</location>
        <topology evidence="1">Multi-pass membrane protein</topology>
    </subcellularLocation>
</comment>
<reference evidence="9 10" key="1">
    <citation type="submission" date="2015-04" db="EMBL/GenBank/DDBJ databases">
        <authorList>
            <person name="Syromyatnikov M.Y."/>
            <person name="Popov V.N."/>
        </authorList>
    </citation>
    <scope>NUCLEOTIDE SEQUENCE [LARGE SCALE GENOMIC DNA]</scope>
</reference>
<dbReference type="SMART" id="SM01415">
    <property type="entry name" value="DUF106"/>
    <property type="match status" value="1"/>
</dbReference>
<dbReference type="OrthoDB" id="6745403at2759"/>
<evidence type="ECO:0000256" key="5">
    <source>
        <dbReference type="ARBA" id="ARBA00022989"/>
    </source>
</evidence>
<dbReference type="AlphaFoldDB" id="A0A1J1ITF5"/>
<dbReference type="GO" id="GO:0034975">
    <property type="term" value="P:protein folding in endoplasmic reticulum"/>
    <property type="evidence" value="ECO:0007669"/>
    <property type="project" value="TreeGrafter"/>
</dbReference>
<keyword evidence="4 8" id="KW-0812">Transmembrane</keyword>
<protein>
    <recommendedName>
        <fullName evidence="3 7">ER membrane protein complex subunit 3</fullName>
    </recommendedName>
</protein>
<evidence type="ECO:0000256" key="4">
    <source>
        <dbReference type="ARBA" id="ARBA00022692"/>
    </source>
</evidence>
<dbReference type="GO" id="GO:0072546">
    <property type="term" value="C:EMC complex"/>
    <property type="evidence" value="ECO:0007669"/>
    <property type="project" value="TreeGrafter"/>
</dbReference>
<gene>
    <name evidence="9" type="ORF">CLUMA_CG015898</name>
</gene>
<evidence type="ECO:0000256" key="6">
    <source>
        <dbReference type="ARBA" id="ARBA00023136"/>
    </source>
</evidence>
<evidence type="ECO:0000256" key="3">
    <source>
        <dbReference type="ARBA" id="ARBA00020822"/>
    </source>
</evidence>
<comment type="similarity">
    <text evidence="2 7">Belongs to the EMC3 family.</text>
</comment>
<dbReference type="EMBL" id="CVRI01000058">
    <property type="protein sequence ID" value="CRL02860.1"/>
    <property type="molecule type" value="Genomic_DNA"/>
</dbReference>
<evidence type="ECO:0000256" key="2">
    <source>
        <dbReference type="ARBA" id="ARBA00005376"/>
    </source>
</evidence>
<dbReference type="PANTHER" id="PTHR13116">
    <property type="entry name" value="ER MEMBRANE PROTEIN COMPLEX SUBUNIT 3"/>
    <property type="match status" value="1"/>
</dbReference>
<evidence type="ECO:0000313" key="9">
    <source>
        <dbReference type="EMBL" id="CRL02860.1"/>
    </source>
</evidence>
<proteinExistence type="inferred from homology"/>
<dbReference type="Proteomes" id="UP000183832">
    <property type="component" value="Unassembled WGS sequence"/>
</dbReference>
<evidence type="ECO:0000313" key="10">
    <source>
        <dbReference type="Proteomes" id="UP000183832"/>
    </source>
</evidence>
<dbReference type="PIRSF" id="PIRSF010045">
    <property type="entry name" value="DUF850_TM_euk"/>
    <property type="match status" value="1"/>
</dbReference>
<dbReference type="STRING" id="568069.A0A1J1ITF5"/>
<dbReference type="InterPro" id="IPR002809">
    <property type="entry name" value="EMC3/TMCO1"/>
</dbReference>
<evidence type="ECO:0000256" key="7">
    <source>
        <dbReference type="PIRNR" id="PIRNR010045"/>
    </source>
</evidence>
<organism evidence="9 10">
    <name type="scientific">Clunio marinus</name>
    <dbReference type="NCBI Taxonomy" id="568069"/>
    <lineage>
        <taxon>Eukaryota</taxon>
        <taxon>Metazoa</taxon>
        <taxon>Ecdysozoa</taxon>
        <taxon>Arthropoda</taxon>
        <taxon>Hexapoda</taxon>
        <taxon>Insecta</taxon>
        <taxon>Pterygota</taxon>
        <taxon>Neoptera</taxon>
        <taxon>Endopterygota</taxon>
        <taxon>Diptera</taxon>
        <taxon>Nematocera</taxon>
        <taxon>Chironomoidea</taxon>
        <taxon>Chironomidae</taxon>
        <taxon>Clunio</taxon>
    </lineage>
</organism>
<dbReference type="Pfam" id="PF01956">
    <property type="entry name" value="EMC3_TMCO1"/>
    <property type="match status" value="1"/>
</dbReference>
<keyword evidence="6 8" id="KW-0472">Membrane</keyword>
<sequence length="251" mass="28643">MAELLIDPNIRGWVFLPIVVITFLVGIIRHYVSNLISSTKKIELTQLQDSQAMIRARLLRENGKYLTPQSFAMRRHFFNNEESGYFKTQKRPPVTPNSSAMLTDLVKGNFINVLPMVVIGGWINWMFSGFVTTKVPFPLTLRFKPMLQRGVELQSLDASWVSSASWYFLNVFGLRNIYTLVLGENNAADQTQSMQDQMSLNAAGQMPQDPKQAFKNEWEALEITEYKNALHNVCDDLLVSVSEPMTNNIHH</sequence>
<dbReference type="InterPro" id="IPR008568">
    <property type="entry name" value="EMC3"/>
</dbReference>
<evidence type="ECO:0000256" key="1">
    <source>
        <dbReference type="ARBA" id="ARBA00004141"/>
    </source>
</evidence>
<keyword evidence="10" id="KW-1185">Reference proteome</keyword>
<evidence type="ECO:0000256" key="8">
    <source>
        <dbReference type="SAM" id="Phobius"/>
    </source>
</evidence>
<feature type="transmembrane region" description="Helical" evidence="8">
    <location>
        <begin position="12"/>
        <end position="32"/>
    </location>
</feature>